<dbReference type="AlphaFoldDB" id="A0ABD2J4S9"/>
<evidence type="ECO:0008006" key="4">
    <source>
        <dbReference type="Google" id="ProtNLM"/>
    </source>
</evidence>
<evidence type="ECO:0000313" key="3">
    <source>
        <dbReference type="Proteomes" id="UP001620645"/>
    </source>
</evidence>
<accession>A0ABD2J4S9</accession>
<evidence type="ECO:0000313" key="2">
    <source>
        <dbReference type="EMBL" id="KAL3085286.1"/>
    </source>
</evidence>
<gene>
    <name evidence="2" type="ORF">niasHS_010355</name>
</gene>
<protein>
    <recommendedName>
        <fullName evidence="4">Secreted protein</fullName>
    </recommendedName>
</protein>
<keyword evidence="3" id="KW-1185">Reference proteome</keyword>
<evidence type="ECO:0000256" key="1">
    <source>
        <dbReference type="SAM" id="MobiDB-lite"/>
    </source>
</evidence>
<name>A0ABD2J4S9_HETSC</name>
<dbReference type="EMBL" id="JBICCN010000232">
    <property type="protein sequence ID" value="KAL3085286.1"/>
    <property type="molecule type" value="Genomic_DNA"/>
</dbReference>
<feature type="compositionally biased region" description="Low complexity" evidence="1">
    <location>
        <begin position="235"/>
        <end position="254"/>
    </location>
</feature>
<organism evidence="2 3">
    <name type="scientific">Heterodera schachtii</name>
    <name type="common">Sugarbeet cyst nematode worm</name>
    <name type="synonym">Tylenchus schachtii</name>
    <dbReference type="NCBI Taxonomy" id="97005"/>
    <lineage>
        <taxon>Eukaryota</taxon>
        <taxon>Metazoa</taxon>
        <taxon>Ecdysozoa</taxon>
        <taxon>Nematoda</taxon>
        <taxon>Chromadorea</taxon>
        <taxon>Rhabditida</taxon>
        <taxon>Tylenchina</taxon>
        <taxon>Tylenchomorpha</taxon>
        <taxon>Tylenchoidea</taxon>
        <taxon>Heteroderidae</taxon>
        <taxon>Heteroderinae</taxon>
        <taxon>Heterodera</taxon>
    </lineage>
</organism>
<comment type="caution">
    <text evidence="2">The sequence shown here is derived from an EMBL/GenBank/DDBJ whole genome shotgun (WGS) entry which is preliminary data.</text>
</comment>
<sequence length="403" mass="42597">MISSVPTDRRRKVAKAAEIRTHCYSLLILLISTICGCHSQFAEQQQSLSSASLPLMNLISPQNINDLTQLATEFAAQAMKSNGQMIANSGPEVKPIPTNARPSEMLGQGLTNMLQPTRQFASLSLGAAPPDEKTALDEGSDSNKIVPYRRHPLAVAPPALASPAEATNPNRALFDLAQTFLGGGGGGSDRQQSRRFAAANDDDDGTANGLSGGGGAANNMIGQAMRMLSGGFDAAASGGRSARSGGGQQRSSAGMMPTTLRQLFPGAERNFGIRQGDGCLPFLGEFMKMAYGNCVKRADEKTWDAWGKEINNALSGGKIDLLRASKETCKMGAEREQCGQLRKAISDCDILGSIQMASNLQRSVSRCDEISGLMDQNPGTILNQMNGLINGEVAQGLINNFLG</sequence>
<feature type="region of interest" description="Disordered" evidence="1">
    <location>
        <begin position="235"/>
        <end position="255"/>
    </location>
</feature>
<reference evidence="2 3" key="1">
    <citation type="submission" date="2024-10" db="EMBL/GenBank/DDBJ databases">
        <authorList>
            <person name="Kim D."/>
        </authorList>
    </citation>
    <scope>NUCLEOTIDE SEQUENCE [LARGE SCALE GENOMIC DNA]</scope>
    <source>
        <strain evidence="2">Taebaek</strain>
    </source>
</reference>
<dbReference type="Proteomes" id="UP001620645">
    <property type="component" value="Unassembled WGS sequence"/>
</dbReference>
<proteinExistence type="predicted"/>